<evidence type="ECO:0000256" key="6">
    <source>
        <dbReference type="PROSITE-ProRule" id="PRU00221"/>
    </source>
</evidence>
<feature type="domain" description="Transcriptional repressor Tup1 N-terminal" evidence="8">
    <location>
        <begin position="60"/>
        <end position="102"/>
    </location>
</feature>
<dbReference type="InterPro" id="IPR013890">
    <property type="entry name" value="Tscrpt_rep_Tup1_N"/>
</dbReference>
<keyword evidence="4" id="KW-0805">Transcription regulation</keyword>
<dbReference type="PROSITE" id="PS50082">
    <property type="entry name" value="WD_REPEATS_2"/>
    <property type="match status" value="6"/>
</dbReference>
<dbReference type="InterPro" id="IPR001680">
    <property type="entry name" value="WD40_rpt"/>
</dbReference>
<organism evidence="9 10">
    <name type="scientific">Mycena albidolilacea</name>
    <dbReference type="NCBI Taxonomy" id="1033008"/>
    <lineage>
        <taxon>Eukaryota</taxon>
        <taxon>Fungi</taxon>
        <taxon>Dikarya</taxon>
        <taxon>Basidiomycota</taxon>
        <taxon>Agaricomycotina</taxon>
        <taxon>Agaricomycetes</taxon>
        <taxon>Agaricomycetidae</taxon>
        <taxon>Agaricales</taxon>
        <taxon>Marasmiineae</taxon>
        <taxon>Mycenaceae</taxon>
        <taxon>Mycena</taxon>
    </lineage>
</organism>
<keyword evidence="1" id="KW-0678">Repressor</keyword>
<dbReference type="PANTHER" id="PTHR19848:SF8">
    <property type="entry name" value="F-BOX AND WD REPEAT DOMAIN CONTAINING 7"/>
    <property type="match status" value="1"/>
</dbReference>
<dbReference type="PROSITE" id="PS50294">
    <property type="entry name" value="WD_REPEATS_REGION"/>
    <property type="match status" value="6"/>
</dbReference>
<feature type="repeat" description="WD" evidence="6">
    <location>
        <begin position="581"/>
        <end position="617"/>
    </location>
</feature>
<feature type="compositionally biased region" description="Pro residues" evidence="7">
    <location>
        <begin position="207"/>
        <end position="225"/>
    </location>
</feature>
<feature type="repeat" description="WD" evidence="6">
    <location>
        <begin position="447"/>
        <end position="481"/>
    </location>
</feature>
<dbReference type="AlphaFoldDB" id="A0AAD7AIK2"/>
<keyword evidence="5" id="KW-0804">Transcription</keyword>
<feature type="compositionally biased region" description="Low complexity" evidence="7">
    <location>
        <begin position="555"/>
        <end position="564"/>
    </location>
</feature>
<name>A0AAD7AIK2_9AGAR</name>
<keyword evidence="3" id="KW-0677">Repeat</keyword>
<dbReference type="Gene3D" id="2.130.10.10">
    <property type="entry name" value="YVTN repeat-like/Quinoprotein amine dehydrogenase"/>
    <property type="match status" value="3"/>
</dbReference>
<proteinExistence type="predicted"/>
<dbReference type="InterPro" id="IPR015943">
    <property type="entry name" value="WD40/YVTN_repeat-like_dom_sf"/>
</dbReference>
<evidence type="ECO:0000256" key="4">
    <source>
        <dbReference type="ARBA" id="ARBA00023015"/>
    </source>
</evidence>
<accession>A0AAD7AIK2</accession>
<feature type="compositionally biased region" description="Basic and acidic residues" evidence="7">
    <location>
        <begin position="125"/>
        <end position="206"/>
    </location>
</feature>
<evidence type="ECO:0000313" key="9">
    <source>
        <dbReference type="EMBL" id="KAJ7359710.1"/>
    </source>
</evidence>
<gene>
    <name evidence="9" type="ORF">DFH08DRAFT_1038761</name>
</gene>
<protein>
    <submittedName>
        <fullName evidence="9">Chromatin associated protein</fullName>
    </submittedName>
</protein>
<feature type="region of interest" description="Disordered" evidence="7">
    <location>
        <begin position="538"/>
        <end position="570"/>
    </location>
</feature>
<dbReference type="PRINTS" id="PR00320">
    <property type="entry name" value="GPROTEINBRPT"/>
</dbReference>
<dbReference type="EMBL" id="JARIHO010000006">
    <property type="protein sequence ID" value="KAJ7359710.1"/>
    <property type="molecule type" value="Genomic_DNA"/>
</dbReference>
<dbReference type="InterPro" id="IPR019775">
    <property type="entry name" value="WD40_repeat_CS"/>
</dbReference>
<dbReference type="SMART" id="SM00320">
    <property type="entry name" value="WD40"/>
    <property type="match status" value="7"/>
</dbReference>
<feature type="repeat" description="WD" evidence="6">
    <location>
        <begin position="623"/>
        <end position="660"/>
    </location>
</feature>
<evidence type="ECO:0000256" key="1">
    <source>
        <dbReference type="ARBA" id="ARBA00022491"/>
    </source>
</evidence>
<evidence type="ECO:0000256" key="2">
    <source>
        <dbReference type="ARBA" id="ARBA00022574"/>
    </source>
</evidence>
<evidence type="ECO:0000256" key="7">
    <source>
        <dbReference type="SAM" id="MobiDB-lite"/>
    </source>
</evidence>
<dbReference type="Proteomes" id="UP001218218">
    <property type="component" value="Unassembled WGS sequence"/>
</dbReference>
<keyword evidence="10" id="KW-1185">Reference proteome</keyword>
<dbReference type="CDD" id="cd00200">
    <property type="entry name" value="WD40"/>
    <property type="match status" value="1"/>
</dbReference>
<dbReference type="InterPro" id="IPR020472">
    <property type="entry name" value="WD40_PAC1"/>
</dbReference>
<dbReference type="Gene3D" id="1.20.5.340">
    <property type="match status" value="1"/>
</dbReference>
<comment type="caution">
    <text evidence="9">The sequence shown here is derived from an EMBL/GenBank/DDBJ whole genome shotgun (WGS) entry which is preliminary data.</text>
</comment>
<dbReference type="SUPFAM" id="SSF50978">
    <property type="entry name" value="WD40 repeat-like"/>
    <property type="match status" value="1"/>
</dbReference>
<feature type="repeat" description="WD" evidence="6">
    <location>
        <begin position="482"/>
        <end position="522"/>
    </location>
</feature>
<dbReference type="PROSITE" id="PS00678">
    <property type="entry name" value="WD_REPEATS_1"/>
    <property type="match status" value="5"/>
</dbReference>
<feature type="repeat" description="WD" evidence="6">
    <location>
        <begin position="332"/>
        <end position="366"/>
    </location>
</feature>
<dbReference type="Pfam" id="PF00400">
    <property type="entry name" value="WD40"/>
    <property type="match status" value="7"/>
</dbReference>
<evidence type="ECO:0000256" key="5">
    <source>
        <dbReference type="ARBA" id="ARBA00023163"/>
    </source>
</evidence>
<dbReference type="InterPro" id="IPR036322">
    <property type="entry name" value="WD40_repeat_dom_sf"/>
</dbReference>
<feature type="repeat" description="WD" evidence="6">
    <location>
        <begin position="367"/>
        <end position="401"/>
    </location>
</feature>
<feature type="region of interest" description="Disordered" evidence="7">
    <location>
        <begin position="110"/>
        <end position="225"/>
    </location>
</feature>
<dbReference type="Pfam" id="PF08581">
    <property type="entry name" value="Tup_N"/>
    <property type="match status" value="1"/>
</dbReference>
<evidence type="ECO:0000259" key="8">
    <source>
        <dbReference type="Pfam" id="PF08581"/>
    </source>
</evidence>
<reference evidence="9" key="1">
    <citation type="submission" date="2023-03" db="EMBL/GenBank/DDBJ databases">
        <title>Massive genome expansion in bonnet fungi (Mycena s.s.) driven by repeated elements and novel gene families across ecological guilds.</title>
        <authorList>
            <consortium name="Lawrence Berkeley National Laboratory"/>
            <person name="Harder C.B."/>
            <person name="Miyauchi S."/>
            <person name="Viragh M."/>
            <person name="Kuo A."/>
            <person name="Thoen E."/>
            <person name="Andreopoulos B."/>
            <person name="Lu D."/>
            <person name="Skrede I."/>
            <person name="Drula E."/>
            <person name="Henrissat B."/>
            <person name="Morin E."/>
            <person name="Kohler A."/>
            <person name="Barry K."/>
            <person name="LaButti K."/>
            <person name="Morin E."/>
            <person name="Salamov A."/>
            <person name="Lipzen A."/>
            <person name="Mereny Z."/>
            <person name="Hegedus B."/>
            <person name="Baldrian P."/>
            <person name="Stursova M."/>
            <person name="Weitz H."/>
            <person name="Taylor A."/>
            <person name="Grigoriev I.V."/>
            <person name="Nagy L.G."/>
            <person name="Martin F."/>
            <person name="Kauserud H."/>
        </authorList>
    </citation>
    <scope>NUCLEOTIDE SEQUENCE</scope>
    <source>
        <strain evidence="9">CBHHK002</strain>
    </source>
</reference>
<evidence type="ECO:0000256" key="3">
    <source>
        <dbReference type="ARBA" id="ARBA00022737"/>
    </source>
</evidence>
<dbReference type="PANTHER" id="PTHR19848">
    <property type="entry name" value="WD40 REPEAT PROTEIN"/>
    <property type="match status" value="1"/>
</dbReference>
<keyword evidence="2 6" id="KW-0853">WD repeat</keyword>
<evidence type="ECO:0000313" key="10">
    <source>
        <dbReference type="Proteomes" id="UP001218218"/>
    </source>
</evidence>
<sequence>MAQHRPAPVSTALGDALDIIKAEFDLLASEVVVARRERDECEVTRAFLFISFVDAKPKTAVTSQVNELNLIRQSLYELETQHGKLRHQYEEDLTRLRAELHAVRQGMVVMPQHRPPPPPMIPMQEVRERERIPDRDRERVPERERMPERIPDREPPRERERISERERVPDRDRERLQEREREPPRERDRERERDRDPKRLKADRGRPVPPPIQPKPATPVEPPPLPMVAFLDDLDLANVPPHLKKESTASAHGGTEWFAVWNPSVKHKRIADVNLLHTLLHESVVCCVRFSKDGRFLATGCNRTAQVYDVRTGAKVCSLIDPSVPKGGDLYIRSVVFSPDGALLATGAEDTQIRIWDIAKKRIIAVLSGHQQEIYALDFSADGRFVVSGSGDKTVRIWDMRGISSSTAPGASAPSPSCQVLTITDIAPPTSPAIHRTSPAPTPDGGITSVAISPNGARVAAGSLDALVRVWDVRTGTLVRRLRGHGDSVYSVAFMPETAHSAPRGTGLVSGGLDRTVRGWDLGLLEPSTVLQGWKEPTPALQGWKEGGGAPPSGGPSSSTSSGALKGWKEGDEEGRCTMTFAGHKDYVLSVAVSHDGEWVVSGSKDRGVQFWDAKTGIVQCMLQGHKNSVISIDLSPAGNVLATGSGDWHARIWSYDVVQ</sequence>